<evidence type="ECO:0000313" key="2">
    <source>
        <dbReference type="EMBL" id="AEJ42159.1"/>
    </source>
</evidence>
<protein>
    <submittedName>
        <fullName evidence="2">Sterol-binding domain protein</fullName>
    </submittedName>
</protein>
<dbReference type="GO" id="GO:0005829">
    <property type="term" value="C:cytosol"/>
    <property type="evidence" value="ECO:0007669"/>
    <property type="project" value="TreeGrafter"/>
</dbReference>
<dbReference type="InterPro" id="IPR036527">
    <property type="entry name" value="SCP2_sterol-bd_dom_sf"/>
</dbReference>
<dbReference type="STRING" id="1048834.TC41_0181"/>
<dbReference type="EMBL" id="CP002902">
    <property type="protein sequence ID" value="AEJ42159.1"/>
    <property type="molecule type" value="Genomic_DNA"/>
</dbReference>
<dbReference type="HOGENOM" id="CLU_105945_1_2_9"/>
<dbReference type="PATRIC" id="fig|1048834.4.peg.167"/>
<dbReference type="KEGG" id="aad:TC41_0181"/>
<organism evidence="2 3">
    <name type="scientific">Alicyclobacillus acidocaldarius (strain Tc-4-1)</name>
    <name type="common">Bacillus acidocaldarius</name>
    <dbReference type="NCBI Taxonomy" id="1048834"/>
    <lineage>
        <taxon>Bacteria</taxon>
        <taxon>Bacillati</taxon>
        <taxon>Bacillota</taxon>
        <taxon>Bacilli</taxon>
        <taxon>Bacillales</taxon>
        <taxon>Alicyclobacillaceae</taxon>
        <taxon>Alicyclobacillus</taxon>
    </lineage>
</organism>
<gene>
    <name evidence="2" type="ordered locus">TC41_0181</name>
</gene>
<reference evidence="2 3" key="1">
    <citation type="journal article" date="2011" name="J. Bacteriol.">
        <title>Complete Genome Sequence of Alicyclobacillus acidocaldarius Strain Tc-4-1.</title>
        <authorList>
            <person name="Chen Y."/>
            <person name="He Y."/>
            <person name="Zhang B."/>
            <person name="Yang J."/>
            <person name="Li W."/>
            <person name="Dong Z."/>
            <person name="Hu S."/>
        </authorList>
    </citation>
    <scope>NUCLEOTIDE SEQUENCE [LARGE SCALE GENOMIC DNA]</scope>
    <source>
        <strain evidence="2 3">Tc-4-1</strain>
    </source>
</reference>
<name>F8IJ08_ALIAT</name>
<dbReference type="Pfam" id="PF02036">
    <property type="entry name" value="SCP2"/>
    <property type="match status" value="1"/>
</dbReference>
<dbReference type="AlphaFoldDB" id="F8IJ08"/>
<dbReference type="eggNOG" id="COG3255">
    <property type="taxonomic scope" value="Bacteria"/>
</dbReference>
<dbReference type="PANTHER" id="PTHR10094:SF25">
    <property type="entry name" value="SCP2 STEROL-BINDING DOMAIN-CONTAINING PROTEIN 1"/>
    <property type="match status" value="1"/>
</dbReference>
<reference evidence="3" key="2">
    <citation type="submission" date="2011-06" db="EMBL/GenBank/DDBJ databases">
        <title>The complete genome sequence of Alicyclobacillus acidocaldarius sp. Tc-4-1.</title>
        <authorList>
            <person name="Chen Y."/>
            <person name="He Y."/>
            <person name="Dong Z."/>
            <person name="Hu S."/>
        </authorList>
    </citation>
    <scope>NUCLEOTIDE SEQUENCE [LARGE SCALE GENOMIC DNA]</scope>
    <source>
        <strain evidence="3">Tc-4-1</strain>
    </source>
</reference>
<sequence length="144" mass="15689">MASTTGRVFEANSLRTRIHRKIQEAMNMTTTPSTKEIFDLINQALSADPSRTGGLEAVYQFNITGDDPGTYQLILKPDKAYAVEGEQEVANCTLEMDSNDFKDMLQGNLNGTAAFMSGKLRVEGDLGLAMQLETVLSAYTAANN</sequence>
<dbReference type="InterPro" id="IPR003033">
    <property type="entry name" value="SCP2_sterol-bd_dom"/>
</dbReference>
<feature type="domain" description="SCP2" evidence="1">
    <location>
        <begin position="46"/>
        <end position="136"/>
    </location>
</feature>
<evidence type="ECO:0000313" key="3">
    <source>
        <dbReference type="Proteomes" id="UP000000292"/>
    </source>
</evidence>
<accession>F8IJ08</accession>
<proteinExistence type="predicted"/>
<dbReference type="Gene3D" id="3.30.1050.10">
    <property type="entry name" value="SCP2 sterol-binding domain"/>
    <property type="match status" value="1"/>
</dbReference>
<dbReference type="SUPFAM" id="SSF55718">
    <property type="entry name" value="SCP-like"/>
    <property type="match status" value="1"/>
</dbReference>
<dbReference type="Proteomes" id="UP000000292">
    <property type="component" value="Chromosome"/>
</dbReference>
<dbReference type="PANTHER" id="PTHR10094">
    <property type="entry name" value="STEROL CARRIER PROTEIN 2 SCP-2 FAMILY PROTEIN"/>
    <property type="match status" value="1"/>
</dbReference>
<evidence type="ECO:0000259" key="1">
    <source>
        <dbReference type="Pfam" id="PF02036"/>
    </source>
</evidence>